<accession>A0AAD4AEW2</accession>
<proteinExistence type="predicted"/>
<sequence>MSQGSGIPEAALTQNCKPISCSYDKLKDRVQASANDMNVLLAMGGSETRTIQYTWVSVNNQISIDLYFKALYGSWSFVDSAEIYIGKEMVAKVSGQVDRVVGSYNDIAKEHQKVEVISGVIGIEAAKKIAQANYESVTIRFYGKNGYTDKELPRKHELINVVKLAESTQRL</sequence>
<reference evidence="1" key="2">
    <citation type="submission" date="2015-03" db="EMBL/GenBank/DDBJ databases">
        <title>Genome sequence of Pseudoalteromonas citrea.</title>
        <authorList>
            <person name="Xie B.-B."/>
            <person name="Rong J.-C."/>
            <person name="Qin Q.-L."/>
            <person name="Zhang Y.-Z."/>
        </authorList>
    </citation>
    <scope>NUCLEOTIDE SEQUENCE</scope>
    <source>
        <strain evidence="1">DSM 8771</strain>
    </source>
</reference>
<protein>
    <submittedName>
        <fullName evidence="1">Uncharacterized protein</fullName>
    </submittedName>
</protein>
<reference evidence="1" key="1">
    <citation type="journal article" date="2012" name="J. Bacteriol.">
        <title>Genome sequences of type strains of seven species of the marine bacterium Pseudoalteromonas.</title>
        <authorList>
            <person name="Xie B.B."/>
            <person name="Shu Y.L."/>
            <person name="Qin Q.L."/>
            <person name="Rong J.C."/>
            <person name="Zhang X.Y."/>
            <person name="Chen X.L."/>
            <person name="Shi M."/>
            <person name="He H.L."/>
            <person name="Zhou B.C."/>
            <person name="Zhang Y.Z."/>
        </authorList>
    </citation>
    <scope>NUCLEOTIDE SEQUENCE</scope>
    <source>
        <strain evidence="1">DSM 8771</strain>
    </source>
</reference>
<evidence type="ECO:0000313" key="1">
    <source>
        <dbReference type="EMBL" id="KAF7764682.1"/>
    </source>
</evidence>
<dbReference type="EMBL" id="AHBZ03000027">
    <property type="protein sequence ID" value="KAF7764682.1"/>
    <property type="molecule type" value="Genomic_DNA"/>
</dbReference>
<comment type="caution">
    <text evidence="1">The sequence shown here is derived from an EMBL/GenBank/DDBJ whole genome shotgun (WGS) entry which is preliminary data.</text>
</comment>
<evidence type="ECO:0000313" key="2">
    <source>
        <dbReference type="Proteomes" id="UP000016487"/>
    </source>
</evidence>
<dbReference type="Proteomes" id="UP000016487">
    <property type="component" value="Unassembled WGS sequence"/>
</dbReference>
<name>A0AAD4AEW2_9GAMM</name>
<gene>
    <name evidence="1" type="ORF">PCIT_b0728</name>
</gene>
<organism evidence="1 2">
    <name type="scientific">Pseudoalteromonas citrea</name>
    <dbReference type="NCBI Taxonomy" id="43655"/>
    <lineage>
        <taxon>Bacteria</taxon>
        <taxon>Pseudomonadati</taxon>
        <taxon>Pseudomonadota</taxon>
        <taxon>Gammaproteobacteria</taxon>
        <taxon>Alteromonadales</taxon>
        <taxon>Pseudoalteromonadaceae</taxon>
        <taxon>Pseudoalteromonas</taxon>
    </lineage>
</organism>
<dbReference type="RefSeq" id="WP_010365375.1">
    <property type="nucleotide sequence ID" value="NZ_AHBZ03000027.1"/>
</dbReference>
<dbReference type="AlphaFoldDB" id="A0AAD4AEW2"/>